<sequence>MEEKQIIIRGRSYPLFRCHTLIVGSGAAALNCAYHLVSFGVRDILVVTERLGGGVSNNSGSDKQTYYKLSLFGEGQDSVYDMARTLFNGGAMHGDIALIEATLSAQEFYHLAQIGVPFPHNAFGGYVGYKTDHDPKQRATSAGPWTSNQMYQKLLIQVRQQGTEILDGFEVISLLTVGEGEQKRAVGAIAIDKNKASSGLDSLVVFQAENVVLGTGGPGGLYQTSVYPKDHLGSTGVALEAGAAALNLTEWQYGLASIKFRWNVSGTYQQVIPRYISTAADGSDEREFLNESFPSFGKMGTAIFLKGYQWPFDPRKIENYGSSYIDLLVYQETVVKGRRVFLDFRRNPAWKGGAELRFEELESEAYDYLHKSAVLFGTPYERLQKMNPMAIQLYAQHGIDLAQEPLEIAVCAQHCNGGLLGNIWWESNVKHLFPIGEVNGTHGVYRPGGTALNSGQVGGYRAAQYIAECYRESTVTAESFLELAGPALERSVGLAEGALGRVASPNGRIWLEFREELQARMSRMAAHIRDAAQIERALAEAQAQWEAIHRFEFRLEDPARLIEYFRDRQLCLTQLAVLHSIHAYLQRQGGSRGSYLVVDPQGSASLEQLGPEWRFRPENAELRQWVLQYQFDSRTHHTAWEAVRPVPEDHFWFENVWRSYVNKEVFRDSADSR</sequence>
<gene>
    <name evidence="4" type="ORF">EDC14_101281</name>
</gene>
<dbReference type="InterPro" id="IPR036188">
    <property type="entry name" value="FAD/NAD-bd_sf"/>
</dbReference>
<comment type="caution">
    <text evidence="4">The sequence shown here is derived from an EMBL/GenBank/DDBJ whole genome shotgun (WGS) entry which is preliminary data.</text>
</comment>
<evidence type="ECO:0000313" key="4">
    <source>
        <dbReference type="EMBL" id="TCL69384.1"/>
    </source>
</evidence>
<dbReference type="GO" id="GO:0005886">
    <property type="term" value="C:plasma membrane"/>
    <property type="evidence" value="ECO:0007669"/>
    <property type="project" value="TreeGrafter"/>
</dbReference>
<dbReference type="EMBL" id="SLUN01000012">
    <property type="protein sequence ID" value="TCL69384.1"/>
    <property type="molecule type" value="Genomic_DNA"/>
</dbReference>
<evidence type="ECO:0000256" key="2">
    <source>
        <dbReference type="ARBA" id="ARBA00023002"/>
    </source>
</evidence>
<name>A0A4R1RSM4_HYDET</name>
<dbReference type="InterPro" id="IPR030664">
    <property type="entry name" value="SdhA/FrdA/AprA"/>
</dbReference>
<evidence type="ECO:0000259" key="3">
    <source>
        <dbReference type="Pfam" id="PF00890"/>
    </source>
</evidence>
<dbReference type="GO" id="GO:0033765">
    <property type="term" value="F:steroid dehydrogenase activity, acting on the CH-CH group of donors"/>
    <property type="evidence" value="ECO:0007669"/>
    <property type="project" value="UniProtKB-ARBA"/>
</dbReference>
<evidence type="ECO:0000256" key="1">
    <source>
        <dbReference type="ARBA" id="ARBA00022630"/>
    </source>
</evidence>
<evidence type="ECO:0000313" key="5">
    <source>
        <dbReference type="Proteomes" id="UP000295008"/>
    </source>
</evidence>
<keyword evidence="2" id="KW-0560">Oxidoreductase</keyword>
<keyword evidence="1" id="KW-0285">Flavoprotein</keyword>
<dbReference type="GO" id="GO:0050660">
    <property type="term" value="F:flavin adenine dinucleotide binding"/>
    <property type="evidence" value="ECO:0007669"/>
    <property type="project" value="TreeGrafter"/>
</dbReference>
<reference evidence="4 5" key="1">
    <citation type="submission" date="2019-03" db="EMBL/GenBank/DDBJ databases">
        <title>Genomic Encyclopedia of Type Strains, Phase IV (KMG-IV): sequencing the most valuable type-strain genomes for metagenomic binning, comparative biology and taxonomic classification.</title>
        <authorList>
            <person name="Goeker M."/>
        </authorList>
    </citation>
    <scope>NUCLEOTIDE SEQUENCE [LARGE SCALE GENOMIC DNA]</scope>
    <source>
        <strain evidence="4 5">LX-B</strain>
    </source>
</reference>
<dbReference type="InterPro" id="IPR027477">
    <property type="entry name" value="Succ_DH/fumarate_Rdtase_cat_sf"/>
</dbReference>
<dbReference type="Pfam" id="PF00890">
    <property type="entry name" value="FAD_binding_2"/>
    <property type="match status" value="1"/>
</dbReference>
<dbReference type="GO" id="GO:0009055">
    <property type="term" value="F:electron transfer activity"/>
    <property type="evidence" value="ECO:0007669"/>
    <property type="project" value="TreeGrafter"/>
</dbReference>
<dbReference type="InterPro" id="IPR003953">
    <property type="entry name" value="FAD-dep_OxRdtase_2_FAD-bd"/>
</dbReference>
<keyword evidence="5" id="KW-1185">Reference proteome</keyword>
<dbReference type="Proteomes" id="UP000295008">
    <property type="component" value="Unassembled WGS sequence"/>
</dbReference>
<dbReference type="GO" id="GO:0000104">
    <property type="term" value="F:succinate dehydrogenase activity"/>
    <property type="evidence" value="ECO:0007669"/>
    <property type="project" value="TreeGrafter"/>
</dbReference>
<dbReference type="PANTHER" id="PTHR11632:SF51">
    <property type="entry name" value="SUCCINATE DEHYDROGENASE [UBIQUINONE] FLAVOPROTEIN SUBUNIT, MITOCHONDRIAL"/>
    <property type="match status" value="1"/>
</dbReference>
<organism evidence="4 5">
    <name type="scientific">Hydrogenispora ethanolica</name>
    <dbReference type="NCBI Taxonomy" id="1082276"/>
    <lineage>
        <taxon>Bacteria</taxon>
        <taxon>Bacillati</taxon>
        <taxon>Bacillota</taxon>
        <taxon>Hydrogenispora</taxon>
    </lineage>
</organism>
<dbReference type="PANTHER" id="PTHR11632">
    <property type="entry name" value="SUCCINATE DEHYDROGENASE 2 FLAVOPROTEIN SUBUNIT"/>
    <property type="match status" value="1"/>
</dbReference>
<dbReference type="Gene3D" id="3.50.50.60">
    <property type="entry name" value="FAD/NAD(P)-binding domain"/>
    <property type="match status" value="2"/>
</dbReference>
<feature type="domain" description="FAD-dependent oxidoreductase 2 FAD-binding" evidence="3">
    <location>
        <begin position="20"/>
        <end position="263"/>
    </location>
</feature>
<dbReference type="OrthoDB" id="9806724at2"/>
<proteinExistence type="predicted"/>
<dbReference type="SUPFAM" id="SSF51905">
    <property type="entry name" value="FAD/NAD(P)-binding domain"/>
    <property type="match status" value="1"/>
</dbReference>
<protein>
    <submittedName>
        <fullName evidence="4">Succinate dehydrogenase/fumarate reductase flavoprotein subunit</fullName>
    </submittedName>
</protein>
<dbReference type="AlphaFoldDB" id="A0A4R1RSM4"/>
<accession>A0A4R1RSM4</accession>
<dbReference type="GO" id="GO:0009061">
    <property type="term" value="P:anaerobic respiration"/>
    <property type="evidence" value="ECO:0007669"/>
    <property type="project" value="TreeGrafter"/>
</dbReference>
<dbReference type="Gene3D" id="3.90.700.10">
    <property type="entry name" value="Succinate dehydrogenase/fumarate reductase flavoprotein, catalytic domain"/>
    <property type="match status" value="1"/>
</dbReference>
<dbReference type="RefSeq" id="WP_132014401.1">
    <property type="nucleotide sequence ID" value="NZ_SLUN01000012.1"/>
</dbReference>